<keyword evidence="2" id="KW-0238">DNA-binding</keyword>
<evidence type="ECO:0000256" key="1">
    <source>
        <dbReference type="SAM" id="MobiDB-lite"/>
    </source>
</evidence>
<name>A0A1D1YCV0_9ARAE</name>
<dbReference type="AlphaFoldDB" id="A0A1D1YCV0"/>
<feature type="compositionally biased region" description="Acidic residues" evidence="1">
    <location>
        <begin position="74"/>
        <end position="88"/>
    </location>
</feature>
<sequence length="102" mass="11093">MPCINGMASPFFPHGFLLQTQAPHREEEEERRHFPSLAPLLPATTHCANAAQDHFHGLGALLGRGSVSFPWGEEPCEEVNGGEEELSDDGSAAGEKKRRLSV</sequence>
<dbReference type="EMBL" id="GDJX01015475">
    <property type="protein sequence ID" value="JAT52461.1"/>
    <property type="molecule type" value="Transcribed_RNA"/>
</dbReference>
<dbReference type="GO" id="GO:0003677">
    <property type="term" value="F:DNA binding"/>
    <property type="evidence" value="ECO:0007669"/>
    <property type="project" value="UniProtKB-KW"/>
</dbReference>
<evidence type="ECO:0000313" key="2">
    <source>
        <dbReference type="EMBL" id="JAT52461.1"/>
    </source>
</evidence>
<keyword evidence="2" id="KW-0371">Homeobox</keyword>
<protein>
    <submittedName>
        <fullName evidence="2">Homeobox-leucine zipper protein ATHB-13</fullName>
    </submittedName>
</protein>
<organism evidence="2">
    <name type="scientific">Anthurium amnicola</name>
    <dbReference type="NCBI Taxonomy" id="1678845"/>
    <lineage>
        <taxon>Eukaryota</taxon>
        <taxon>Viridiplantae</taxon>
        <taxon>Streptophyta</taxon>
        <taxon>Embryophyta</taxon>
        <taxon>Tracheophyta</taxon>
        <taxon>Spermatophyta</taxon>
        <taxon>Magnoliopsida</taxon>
        <taxon>Liliopsida</taxon>
        <taxon>Araceae</taxon>
        <taxon>Pothoideae</taxon>
        <taxon>Potheae</taxon>
        <taxon>Anthurium</taxon>
    </lineage>
</organism>
<feature type="region of interest" description="Disordered" evidence="1">
    <location>
        <begin position="73"/>
        <end position="102"/>
    </location>
</feature>
<feature type="non-terminal residue" evidence="2">
    <location>
        <position position="102"/>
    </location>
</feature>
<accession>A0A1D1YCV0</accession>
<reference evidence="2" key="1">
    <citation type="submission" date="2015-07" db="EMBL/GenBank/DDBJ databases">
        <title>Transcriptome Assembly of Anthurium amnicola.</title>
        <authorList>
            <person name="Suzuki J."/>
        </authorList>
    </citation>
    <scope>NUCLEOTIDE SEQUENCE</scope>
</reference>
<gene>
    <name evidence="2" type="primary">ATHB-13_5</name>
    <name evidence="2" type="ORF">g.81</name>
</gene>
<proteinExistence type="predicted"/>